<dbReference type="PANTHER" id="PTHR37900:SF5">
    <property type="entry name" value="OS02G0159250 PROTEIN"/>
    <property type="match status" value="1"/>
</dbReference>
<accession>A0AAN7L8B1</accession>
<evidence type="ECO:0000313" key="2">
    <source>
        <dbReference type="Proteomes" id="UP001345219"/>
    </source>
</evidence>
<sequence length="144" mass="16638">MPRMTRSLARAVTLLVTQPASTVTTLLHGSDLLPRHINLERLVRHDLLERENYLFRFLVNVLRCFWYVRMGLGQISEGKLKQKLNLLLGSSSSFSDFKAAKTNATGPDLPLRRSWHFHRAANPITFQPAIKYFQLSEEQFSKRL</sequence>
<protein>
    <submittedName>
        <fullName evidence="1">Uncharacterized protein</fullName>
    </submittedName>
</protein>
<comment type="caution">
    <text evidence="1">The sequence shown here is derived from an EMBL/GenBank/DDBJ whole genome shotgun (WGS) entry which is preliminary data.</text>
</comment>
<organism evidence="1 2">
    <name type="scientific">Trapa incisa</name>
    <dbReference type="NCBI Taxonomy" id="236973"/>
    <lineage>
        <taxon>Eukaryota</taxon>
        <taxon>Viridiplantae</taxon>
        <taxon>Streptophyta</taxon>
        <taxon>Embryophyta</taxon>
        <taxon>Tracheophyta</taxon>
        <taxon>Spermatophyta</taxon>
        <taxon>Magnoliopsida</taxon>
        <taxon>eudicotyledons</taxon>
        <taxon>Gunneridae</taxon>
        <taxon>Pentapetalae</taxon>
        <taxon>rosids</taxon>
        <taxon>malvids</taxon>
        <taxon>Myrtales</taxon>
        <taxon>Lythraceae</taxon>
        <taxon>Trapa</taxon>
    </lineage>
</organism>
<proteinExistence type="predicted"/>
<dbReference type="Proteomes" id="UP001345219">
    <property type="component" value="Chromosome 13"/>
</dbReference>
<dbReference type="AlphaFoldDB" id="A0AAN7L8B1"/>
<evidence type="ECO:0000313" key="1">
    <source>
        <dbReference type="EMBL" id="KAK4781196.1"/>
    </source>
</evidence>
<dbReference type="EMBL" id="JAXIOK010000001">
    <property type="protein sequence ID" value="KAK4781196.1"/>
    <property type="molecule type" value="Genomic_DNA"/>
</dbReference>
<gene>
    <name evidence="1" type="ORF">SAY87_017302</name>
</gene>
<name>A0AAN7L8B1_9MYRT</name>
<reference evidence="1 2" key="1">
    <citation type="journal article" date="2023" name="Hortic Res">
        <title>Pangenome of water caltrop reveals structural variations and asymmetric subgenome divergence after allopolyploidization.</title>
        <authorList>
            <person name="Zhang X."/>
            <person name="Chen Y."/>
            <person name="Wang L."/>
            <person name="Yuan Y."/>
            <person name="Fang M."/>
            <person name="Shi L."/>
            <person name="Lu R."/>
            <person name="Comes H.P."/>
            <person name="Ma Y."/>
            <person name="Chen Y."/>
            <person name="Huang G."/>
            <person name="Zhou Y."/>
            <person name="Zheng Z."/>
            <person name="Qiu Y."/>
        </authorList>
    </citation>
    <scope>NUCLEOTIDE SEQUENCE [LARGE SCALE GENOMIC DNA]</scope>
    <source>
        <tissue evidence="1">Roots</tissue>
    </source>
</reference>
<keyword evidence="2" id="KW-1185">Reference proteome</keyword>
<dbReference type="PANTHER" id="PTHR37900">
    <property type="match status" value="1"/>
</dbReference>